<evidence type="ECO:0000256" key="1">
    <source>
        <dbReference type="ARBA" id="ARBA00022737"/>
    </source>
</evidence>
<evidence type="ECO:0000313" key="3">
    <source>
        <dbReference type="EMBL" id="KYP61717.1"/>
    </source>
</evidence>
<dbReference type="PROSITE" id="PS51375">
    <property type="entry name" value="PPR"/>
    <property type="match status" value="2"/>
</dbReference>
<organism evidence="3 4">
    <name type="scientific">Cajanus cajan</name>
    <name type="common">Pigeon pea</name>
    <name type="synonym">Cajanus indicus</name>
    <dbReference type="NCBI Taxonomy" id="3821"/>
    <lineage>
        <taxon>Eukaryota</taxon>
        <taxon>Viridiplantae</taxon>
        <taxon>Streptophyta</taxon>
        <taxon>Embryophyta</taxon>
        <taxon>Tracheophyta</taxon>
        <taxon>Spermatophyta</taxon>
        <taxon>Magnoliopsida</taxon>
        <taxon>eudicotyledons</taxon>
        <taxon>Gunneridae</taxon>
        <taxon>Pentapetalae</taxon>
        <taxon>rosids</taxon>
        <taxon>fabids</taxon>
        <taxon>Fabales</taxon>
        <taxon>Fabaceae</taxon>
        <taxon>Papilionoideae</taxon>
        <taxon>50 kb inversion clade</taxon>
        <taxon>NPAAA clade</taxon>
        <taxon>indigoferoid/millettioid clade</taxon>
        <taxon>Phaseoleae</taxon>
        <taxon>Cajanus</taxon>
    </lineage>
</organism>
<dbReference type="InterPro" id="IPR002885">
    <property type="entry name" value="PPR_rpt"/>
</dbReference>
<dbReference type="EMBL" id="CM003610">
    <property type="protein sequence ID" value="KYP61717.1"/>
    <property type="molecule type" value="Genomic_DNA"/>
</dbReference>
<dbReference type="GO" id="GO:0003723">
    <property type="term" value="F:RNA binding"/>
    <property type="evidence" value="ECO:0007669"/>
    <property type="project" value="InterPro"/>
</dbReference>
<dbReference type="FunFam" id="1.25.40.10:FF:000309">
    <property type="entry name" value="Pentatricopeptide repeat-containing protein, chloroplastic"/>
    <property type="match status" value="1"/>
</dbReference>
<dbReference type="NCBIfam" id="TIGR00756">
    <property type="entry name" value="PPR"/>
    <property type="match status" value="3"/>
</dbReference>
<dbReference type="Pfam" id="PF13041">
    <property type="entry name" value="PPR_2"/>
    <property type="match status" value="1"/>
</dbReference>
<accession>A0A151T3V6</accession>
<protein>
    <submittedName>
        <fullName evidence="3">Pentatricopeptide repeat-containing protein At5g56310 family</fullName>
    </submittedName>
</protein>
<reference evidence="3 4" key="1">
    <citation type="journal article" date="2012" name="Nat. Biotechnol.">
        <title>Draft genome sequence of pigeonpea (Cajanus cajan), an orphan legume crop of resource-poor farmers.</title>
        <authorList>
            <person name="Varshney R.K."/>
            <person name="Chen W."/>
            <person name="Li Y."/>
            <person name="Bharti A.K."/>
            <person name="Saxena R.K."/>
            <person name="Schlueter J.A."/>
            <person name="Donoghue M.T."/>
            <person name="Azam S."/>
            <person name="Fan G."/>
            <person name="Whaley A.M."/>
            <person name="Farmer A.D."/>
            <person name="Sheridan J."/>
            <person name="Iwata A."/>
            <person name="Tuteja R."/>
            <person name="Penmetsa R.V."/>
            <person name="Wu W."/>
            <person name="Upadhyaya H.D."/>
            <person name="Yang S.P."/>
            <person name="Shah T."/>
            <person name="Saxena K.B."/>
            <person name="Michael T."/>
            <person name="McCombie W.R."/>
            <person name="Yang B."/>
            <person name="Zhang G."/>
            <person name="Yang H."/>
            <person name="Wang J."/>
            <person name="Spillane C."/>
            <person name="Cook D.R."/>
            <person name="May G.D."/>
            <person name="Xu X."/>
            <person name="Jackson S.A."/>
        </authorList>
    </citation>
    <scope>NUCLEOTIDE SEQUENCE [LARGE SCALE GENOMIC DNA]</scope>
    <source>
        <strain evidence="4">cv. Asha</strain>
    </source>
</reference>
<evidence type="ECO:0000313" key="4">
    <source>
        <dbReference type="Proteomes" id="UP000075243"/>
    </source>
</evidence>
<dbReference type="InterPro" id="IPR046960">
    <property type="entry name" value="PPR_At4g14850-like_plant"/>
</dbReference>
<proteinExistence type="predicted"/>
<dbReference type="SUPFAM" id="SSF48452">
    <property type="entry name" value="TPR-like"/>
    <property type="match status" value="1"/>
</dbReference>
<dbReference type="Proteomes" id="UP000075243">
    <property type="component" value="Chromosome 8"/>
</dbReference>
<gene>
    <name evidence="3" type="ORF">KK1_016226</name>
</gene>
<dbReference type="Pfam" id="PF01535">
    <property type="entry name" value="PPR"/>
    <property type="match status" value="4"/>
</dbReference>
<dbReference type="Gramene" id="C.cajan_15763.t">
    <property type="protein sequence ID" value="C.cajan_15763.t"/>
    <property type="gene ID" value="C.cajan_15763"/>
</dbReference>
<dbReference type="Gene3D" id="1.25.40.10">
    <property type="entry name" value="Tetratricopeptide repeat domain"/>
    <property type="match status" value="3"/>
</dbReference>
<dbReference type="InterPro" id="IPR046848">
    <property type="entry name" value="E_motif"/>
</dbReference>
<dbReference type="PANTHER" id="PTHR47926">
    <property type="entry name" value="PENTATRICOPEPTIDE REPEAT-CONTAINING PROTEIN"/>
    <property type="match status" value="1"/>
</dbReference>
<name>A0A151T3V6_CAJCA</name>
<dbReference type="AlphaFoldDB" id="A0A151T3V6"/>
<sequence>MAHSGVHGNNLTYPLLLKACANLASIQHGTMLHGHVLKLGFQADTFVQTALLDMYSKCSHVSSAPSSVHSLVLKCGCDVEDSIENLLITMYAKCGRLTSARRIFDLIIEKSMLTWTSMIAGYVHSGHPVEALDLFRRMVKTGIRPNGATLATVLSACADLGSLSTGEEIEEYIFLNGLESDQQIQTSLIHMYSKCGSIMKAREVFERVRDKDLTVWTSMINSYAIHGMGDEAISLFHKMTTAERIMPDAIVYTGVLLACSHSGLVEDGLKYFKSMQKDFGIAPTVEHCTCLIDLLGRVGQLDLAFDAIQGMPLEVQAQAWGPLLSACRIHGNVELGELVTDRLLDINPESSGSYVLMANLYTSLGKWKEAHMMRNLIDGKGLVKERGWSQVEVSHSYHAFAAGNQPQ</sequence>
<dbReference type="OMA" id="ESMRTEY"/>
<dbReference type="GO" id="GO:0009451">
    <property type="term" value="P:RNA modification"/>
    <property type="evidence" value="ECO:0007669"/>
    <property type="project" value="InterPro"/>
</dbReference>
<feature type="repeat" description="PPR" evidence="2">
    <location>
        <begin position="212"/>
        <end position="246"/>
    </location>
</feature>
<dbReference type="InterPro" id="IPR011990">
    <property type="entry name" value="TPR-like_helical_dom_sf"/>
</dbReference>
<dbReference type="Pfam" id="PF20431">
    <property type="entry name" value="E_motif"/>
    <property type="match status" value="1"/>
</dbReference>
<keyword evidence="1" id="KW-0677">Repeat</keyword>
<keyword evidence="4" id="KW-1185">Reference proteome</keyword>
<evidence type="ECO:0000256" key="2">
    <source>
        <dbReference type="PROSITE-ProRule" id="PRU00708"/>
    </source>
</evidence>
<dbReference type="FunFam" id="1.25.40.10:FF:001079">
    <property type="entry name" value="Pentatricopeptide repeat-containing protein At2g17210"/>
    <property type="match status" value="1"/>
</dbReference>
<feature type="repeat" description="PPR" evidence="2">
    <location>
        <begin position="111"/>
        <end position="145"/>
    </location>
</feature>